<organism evidence="1 2">
    <name type="scientific">Coniosporium uncinatum</name>
    <dbReference type="NCBI Taxonomy" id="93489"/>
    <lineage>
        <taxon>Eukaryota</taxon>
        <taxon>Fungi</taxon>
        <taxon>Dikarya</taxon>
        <taxon>Ascomycota</taxon>
        <taxon>Pezizomycotina</taxon>
        <taxon>Dothideomycetes</taxon>
        <taxon>Dothideomycetes incertae sedis</taxon>
        <taxon>Coniosporium</taxon>
    </lineage>
</organism>
<comment type="caution">
    <text evidence="1">The sequence shown here is derived from an EMBL/GenBank/DDBJ whole genome shotgun (WGS) entry which is preliminary data.</text>
</comment>
<protein>
    <submittedName>
        <fullName evidence="1">Uncharacterized protein</fullName>
    </submittedName>
</protein>
<reference evidence="1" key="1">
    <citation type="submission" date="2024-09" db="EMBL/GenBank/DDBJ databases">
        <title>Black Yeasts Isolated from many extreme environments.</title>
        <authorList>
            <person name="Coleine C."/>
            <person name="Stajich J.E."/>
            <person name="Selbmann L."/>
        </authorList>
    </citation>
    <scope>NUCLEOTIDE SEQUENCE</scope>
    <source>
        <strain evidence="1">CCFEE 5737</strain>
    </source>
</reference>
<dbReference type="Proteomes" id="UP001186974">
    <property type="component" value="Unassembled WGS sequence"/>
</dbReference>
<sequence length="400" mass="44170">MSDQTGQPEQSHMLTSISLGAPLDDTPHYRLEDVLAAVAYRKELQLSKPNDPLSSPSIAHALSGCPPGYLVSFKPCANPFTGSIHGSIANFHSSGRTHTPLGPLDPVSFASEFQNCRTEHDSSWNVANWALEVGPKSEMIDAHMNTTEMDDTAMDDPKMDSGAESCSDDNEQADLDPVATCARAIMRRSRGPALLAFMEARLTAGLSYLTPSLGRTSSASNAQPDILVSDPSKSNELQDKRAEPAFTAAQAFRSSLDTDSSNTIFVANTCDSHTQALVLRVKYPPAGVLQILNALDTPPTNDELLNLAFHTSRWFSWLPLKRTYLHAVVPDQFTKAGVMRKDSVLRQYTPSQLCMHPRYYAWLCGDRFTDEFHDPIPSHFDEAEWARREPFLGKHFSKEL</sequence>
<keyword evidence="2" id="KW-1185">Reference proteome</keyword>
<evidence type="ECO:0000313" key="2">
    <source>
        <dbReference type="Proteomes" id="UP001186974"/>
    </source>
</evidence>
<accession>A0ACC3DXU1</accession>
<gene>
    <name evidence="1" type="ORF">LTS18_005222</name>
</gene>
<evidence type="ECO:0000313" key="1">
    <source>
        <dbReference type="EMBL" id="KAK3081576.1"/>
    </source>
</evidence>
<proteinExistence type="predicted"/>
<name>A0ACC3DXU1_9PEZI</name>
<dbReference type="EMBL" id="JAWDJW010000124">
    <property type="protein sequence ID" value="KAK3081576.1"/>
    <property type="molecule type" value="Genomic_DNA"/>
</dbReference>